<evidence type="ECO:0000256" key="4">
    <source>
        <dbReference type="ARBA" id="ARBA00022840"/>
    </source>
</evidence>
<keyword evidence="4" id="KW-0067">ATP-binding</keyword>
<dbReference type="OrthoDB" id="9766552at2"/>
<evidence type="ECO:0000259" key="5">
    <source>
        <dbReference type="Pfam" id="PF05161"/>
    </source>
</evidence>
<dbReference type="PANTHER" id="PTHR12227:SF0">
    <property type="entry name" value="GLYCERATE KINASE"/>
    <property type="match status" value="1"/>
</dbReference>
<sequence length="428" mass="44461">MTSYDADRAALRALFDVGLKAADPAVCVPPHLPAPPEGRTIVIAAGKAAASMARAVEDNFQGHIEGIAVTRYGHGTECRIIEVIEASHPVPDDRGEVAARKLMQTVTGLGPDDLVLCLISGGGSALLGLPAEGLTLKQKKAINKALLASGAPIGEMNTVRKHLSAIKGGRLAQAAHPARVVTLGISDVPGDDPSVIASGPTVADKTTLADALDVIARFSIAISEEVRAHLDDPGSETPKPGDPVFEGNSYVLIARPADMVEAVARAGRLMGYDVISLGADIEGEAREVGKAQARMALDLAEKMKPDARPVLIVSGGETTVTVDRPGGRGGRNCEYLLALAVALDGDPRICALACDTDGIDGSEDNAGAIIDPGTLYRAEARGLKPAKYLADHDSYTLFSATGDLVMTGPTLTNVNDLRLILISPPKVF</sequence>
<dbReference type="Gene3D" id="3.40.50.10180">
    <property type="entry name" value="Glycerate kinase, MOFRL-like N-terminal domain"/>
    <property type="match status" value="1"/>
</dbReference>
<gene>
    <name evidence="7" type="ORF">E2A64_05155</name>
</gene>
<dbReference type="RefSeq" id="WP_133283332.1">
    <property type="nucleotide sequence ID" value="NZ_SMSI01000001.1"/>
</dbReference>
<evidence type="ECO:0000313" key="8">
    <source>
        <dbReference type="Proteomes" id="UP000295131"/>
    </source>
</evidence>
<keyword evidence="1" id="KW-0808">Transferase</keyword>
<dbReference type="FunFam" id="3.40.1480.10:FF:000002">
    <property type="entry name" value="Glycerate kinase"/>
    <property type="match status" value="1"/>
</dbReference>
<feature type="domain" description="MOFRL" evidence="5">
    <location>
        <begin position="311"/>
        <end position="416"/>
    </location>
</feature>
<dbReference type="Proteomes" id="UP000295131">
    <property type="component" value="Unassembled WGS sequence"/>
</dbReference>
<evidence type="ECO:0000256" key="1">
    <source>
        <dbReference type="ARBA" id="ARBA00022679"/>
    </source>
</evidence>
<dbReference type="InterPro" id="IPR038614">
    <property type="entry name" value="GK_N_sf"/>
</dbReference>
<evidence type="ECO:0000259" key="6">
    <source>
        <dbReference type="Pfam" id="PF13660"/>
    </source>
</evidence>
<dbReference type="SUPFAM" id="SSF82544">
    <property type="entry name" value="GckA/TtuD-like"/>
    <property type="match status" value="1"/>
</dbReference>
<dbReference type="FunFam" id="3.40.50.10180:FF:000001">
    <property type="entry name" value="Glycerate kinase"/>
    <property type="match status" value="1"/>
</dbReference>
<dbReference type="Pfam" id="PF05161">
    <property type="entry name" value="MOFRL"/>
    <property type="match status" value="1"/>
</dbReference>
<dbReference type="InterPro" id="IPR025286">
    <property type="entry name" value="MOFRL_assoc_dom"/>
</dbReference>
<accession>A0A4R5PPF8</accession>
<feature type="domain" description="MOFRL-associated" evidence="6">
    <location>
        <begin position="11"/>
        <end position="230"/>
    </location>
</feature>
<keyword evidence="3 7" id="KW-0418">Kinase</keyword>
<evidence type="ECO:0000313" key="7">
    <source>
        <dbReference type="EMBL" id="TDH38497.1"/>
    </source>
</evidence>
<dbReference type="GO" id="GO:0008887">
    <property type="term" value="F:glycerate kinase activity"/>
    <property type="evidence" value="ECO:0007669"/>
    <property type="project" value="InterPro"/>
</dbReference>
<dbReference type="PANTHER" id="PTHR12227">
    <property type="entry name" value="GLYCERATE KINASE"/>
    <property type="match status" value="1"/>
</dbReference>
<dbReference type="InterPro" id="IPR007835">
    <property type="entry name" value="MOFRL"/>
</dbReference>
<dbReference type="AlphaFoldDB" id="A0A4R5PPF8"/>
<dbReference type="Pfam" id="PF13660">
    <property type="entry name" value="DUF4147"/>
    <property type="match status" value="1"/>
</dbReference>
<dbReference type="GO" id="GO:0005524">
    <property type="term" value="F:ATP binding"/>
    <property type="evidence" value="ECO:0007669"/>
    <property type="project" value="UniProtKB-KW"/>
</dbReference>
<evidence type="ECO:0000256" key="3">
    <source>
        <dbReference type="ARBA" id="ARBA00022777"/>
    </source>
</evidence>
<keyword evidence="2" id="KW-0547">Nucleotide-binding</keyword>
<dbReference type="EMBL" id="SMSI01000001">
    <property type="protein sequence ID" value="TDH38497.1"/>
    <property type="molecule type" value="Genomic_DNA"/>
</dbReference>
<evidence type="ECO:0000256" key="2">
    <source>
        <dbReference type="ARBA" id="ARBA00022741"/>
    </source>
</evidence>
<proteinExistence type="predicted"/>
<dbReference type="InterPro" id="IPR039760">
    <property type="entry name" value="MOFRL_protein"/>
</dbReference>
<name>A0A4R5PPF8_9HYPH</name>
<dbReference type="Gene3D" id="3.40.1480.10">
    <property type="entry name" value="MOFRL domain"/>
    <property type="match status" value="1"/>
</dbReference>
<keyword evidence="8" id="KW-1185">Reference proteome</keyword>
<reference evidence="7 8" key="1">
    <citation type="journal article" date="2013" name="Int. J. Syst. Evol. Microbiol.">
        <title>Hoeflea suaedae sp. nov., an endophytic bacterium isolated from the root of the halophyte Suaeda maritima.</title>
        <authorList>
            <person name="Chung E.J."/>
            <person name="Park J.A."/>
            <person name="Pramanik P."/>
            <person name="Bibi F."/>
            <person name="Jeon C.O."/>
            <person name="Chung Y.R."/>
        </authorList>
    </citation>
    <scope>NUCLEOTIDE SEQUENCE [LARGE SCALE GENOMIC DNA]</scope>
    <source>
        <strain evidence="7 8">YC6898</strain>
    </source>
</reference>
<organism evidence="7 8">
    <name type="scientific">Pseudohoeflea suaedae</name>
    <dbReference type="NCBI Taxonomy" id="877384"/>
    <lineage>
        <taxon>Bacteria</taxon>
        <taxon>Pseudomonadati</taxon>
        <taxon>Pseudomonadota</taxon>
        <taxon>Alphaproteobacteria</taxon>
        <taxon>Hyphomicrobiales</taxon>
        <taxon>Rhizobiaceae</taxon>
        <taxon>Pseudohoeflea</taxon>
    </lineage>
</organism>
<protein>
    <submittedName>
        <fullName evidence="7">Glycerate kinase</fullName>
    </submittedName>
</protein>
<dbReference type="InterPro" id="IPR037035">
    <property type="entry name" value="GK-like_C_sf"/>
</dbReference>
<dbReference type="GO" id="GO:0005737">
    <property type="term" value="C:cytoplasm"/>
    <property type="evidence" value="ECO:0007669"/>
    <property type="project" value="TreeGrafter"/>
</dbReference>
<comment type="caution">
    <text evidence="7">The sequence shown here is derived from an EMBL/GenBank/DDBJ whole genome shotgun (WGS) entry which is preliminary data.</text>
</comment>